<sequence length="207" mass="22781">MTMIELQTPSLNGGIPIHPQTPHGPVHFSVNRSRGPVHHSKMRMSGRTAKASFCTHHSNLTPFQFVAVVTAFGYLLCMATMLGLQCAYHCTSAFSLDPKCTAFFAMTPLSTCNLDKIIFTICFLIALGVVAFIVIGLIFQWNIVLLVHAICCLAFALGMSGICVLYIINANDFIKYWSFWRALLTQIGAVTLMLISGVTSYIALKRN</sequence>
<feature type="transmembrane region" description="Helical" evidence="1">
    <location>
        <begin position="65"/>
        <end position="84"/>
    </location>
</feature>
<evidence type="ECO:0000313" key="3">
    <source>
        <dbReference type="WBParaSite" id="L893_g17127.t1"/>
    </source>
</evidence>
<keyword evidence="2" id="KW-1185">Reference proteome</keyword>
<accession>A0A1I7YK70</accession>
<feature type="transmembrane region" description="Helical" evidence="1">
    <location>
        <begin position="117"/>
        <end position="139"/>
    </location>
</feature>
<evidence type="ECO:0000256" key="1">
    <source>
        <dbReference type="SAM" id="Phobius"/>
    </source>
</evidence>
<reference evidence="3" key="1">
    <citation type="submission" date="2016-11" db="UniProtKB">
        <authorList>
            <consortium name="WormBaseParasite"/>
        </authorList>
    </citation>
    <scope>IDENTIFICATION</scope>
</reference>
<dbReference type="AlphaFoldDB" id="A0A1I7YK70"/>
<feature type="transmembrane region" description="Helical" evidence="1">
    <location>
        <begin position="145"/>
        <end position="168"/>
    </location>
</feature>
<name>A0A1I7YK70_9BILA</name>
<proteinExistence type="predicted"/>
<keyword evidence="1" id="KW-0812">Transmembrane</keyword>
<dbReference type="WBParaSite" id="L893_g17127.t1">
    <property type="protein sequence ID" value="L893_g17127.t1"/>
    <property type="gene ID" value="L893_g17127"/>
</dbReference>
<evidence type="ECO:0000313" key="2">
    <source>
        <dbReference type="Proteomes" id="UP000095287"/>
    </source>
</evidence>
<protein>
    <submittedName>
        <fullName evidence="3">MARVEL domain-containing protein</fullName>
    </submittedName>
</protein>
<feature type="transmembrane region" description="Helical" evidence="1">
    <location>
        <begin position="180"/>
        <end position="204"/>
    </location>
</feature>
<dbReference type="Proteomes" id="UP000095287">
    <property type="component" value="Unplaced"/>
</dbReference>
<keyword evidence="1" id="KW-0472">Membrane</keyword>
<keyword evidence="1" id="KW-1133">Transmembrane helix</keyword>
<organism evidence="2 3">
    <name type="scientific">Steinernema glaseri</name>
    <dbReference type="NCBI Taxonomy" id="37863"/>
    <lineage>
        <taxon>Eukaryota</taxon>
        <taxon>Metazoa</taxon>
        <taxon>Ecdysozoa</taxon>
        <taxon>Nematoda</taxon>
        <taxon>Chromadorea</taxon>
        <taxon>Rhabditida</taxon>
        <taxon>Tylenchina</taxon>
        <taxon>Panagrolaimomorpha</taxon>
        <taxon>Strongyloidoidea</taxon>
        <taxon>Steinernematidae</taxon>
        <taxon>Steinernema</taxon>
    </lineage>
</organism>